<evidence type="ECO:0000313" key="6">
    <source>
        <dbReference type="WBParaSite" id="Pan_g13405.t2"/>
    </source>
</evidence>
<keyword evidence="2" id="KW-0863">Zinc-finger</keyword>
<feature type="compositionally biased region" description="Basic residues" evidence="3">
    <location>
        <begin position="266"/>
        <end position="298"/>
    </location>
</feature>
<feature type="region of interest" description="Disordered" evidence="3">
    <location>
        <begin position="28"/>
        <end position="129"/>
    </location>
</feature>
<dbReference type="AlphaFoldDB" id="A0A7E4UWL8"/>
<dbReference type="GO" id="GO:0008270">
    <property type="term" value="F:zinc ion binding"/>
    <property type="evidence" value="ECO:0007669"/>
    <property type="project" value="UniProtKB-KW"/>
</dbReference>
<dbReference type="PANTHER" id="PTHR23102:SF24">
    <property type="entry name" value="CLEAVAGE AND POLYADENYLATION SPECIFICITY FACTOR SUBUNIT 4"/>
    <property type="match status" value="1"/>
</dbReference>
<dbReference type="SMART" id="SM00356">
    <property type="entry name" value="ZnF_C3H1"/>
    <property type="match status" value="4"/>
</dbReference>
<dbReference type="InterPro" id="IPR045348">
    <property type="entry name" value="CPSF4/Yth1"/>
</dbReference>
<dbReference type="WBParaSite" id="Pan_g13405.t2">
    <property type="protein sequence ID" value="Pan_g13405.t2"/>
    <property type="gene ID" value="Pan_g13405"/>
</dbReference>
<dbReference type="Gene3D" id="3.30.1370.210">
    <property type="match status" value="1"/>
</dbReference>
<sequence>MHNFFNTGQPSYVQQPPPSQSWRVFERDNVQVQQPMWPSHLAPPPQPPNLSAPGGGDVILLDQDPHAPLILPPPPPMPSLLVENGERSYQPRRNDGSRWDKQYPRQEEAPENHFDDRESIRTPTSDDGVIIIGDCAAETVRRVSLVPEQPEPVPFEGPRRDEHVPRQLSPPKTSRNRPYSRSPVRRRSPTPQRRDSRVKSPEKDIYRRLQDELLDKYSKYDRGSQNRRDREGRYSRQRTRSPERRRPVHRSRSPLERRRERSPIASRRRSRSPAARRRSRSPVARRRSRSPAPRRRSRTPIERQRYRESSERRRSPLPRRRVSPAVSRRRSPDSRRRSRSPVASRHHRRSSRERNNRRRSPEVRSSSSRTSTKKPEAEPAKKADSETSSTNTEDDPLQAFAKQFDPEEFRKKLQRKMMSKLKEKIAEESRQREEQQEGSEEGEVVTPAPSSTDIRLYYDKSDDSNDENAYHPEAVASESDAEMDEPSEKTTTEENYDTDQASTPRDERFADVEMSDTETPAYPWYINSPIQHEIAQKFLELSKLEGNTYDQRPQQPEQEGIVRTFPVKKRGFVANEQQKRAAHYDNTFDDSSNGTLYAPLARPSSNSRFQGMVKESGKGYVVRGHGTLSWIRRDKYTDANPVPQPASVPEHPVFTNGYNNHECYEYMQNKKCQAGALCKFNHDGDDSHRRISFCYRFLNGLCRNGDKCPNGSHALLPHQIPVCDYFLRMSCPHRTGCTFLHVKHSDSVATCIHFNKGRCLSAFPCPYVHRYTPTFVRERCKHVASTKEDLQRAEEEAESTASINFDDIVPLEWYQ</sequence>
<proteinExistence type="predicted"/>
<dbReference type="InterPro" id="IPR000571">
    <property type="entry name" value="Znf_CCCH"/>
</dbReference>
<dbReference type="GO" id="GO:0003723">
    <property type="term" value="F:RNA binding"/>
    <property type="evidence" value="ECO:0007669"/>
    <property type="project" value="InterPro"/>
</dbReference>
<organism evidence="5 6">
    <name type="scientific">Panagrellus redivivus</name>
    <name type="common">Microworm</name>
    <dbReference type="NCBI Taxonomy" id="6233"/>
    <lineage>
        <taxon>Eukaryota</taxon>
        <taxon>Metazoa</taxon>
        <taxon>Ecdysozoa</taxon>
        <taxon>Nematoda</taxon>
        <taxon>Chromadorea</taxon>
        <taxon>Rhabditida</taxon>
        <taxon>Tylenchina</taxon>
        <taxon>Panagrolaimomorpha</taxon>
        <taxon>Panagrolaimoidea</taxon>
        <taxon>Panagrolaimidae</taxon>
        <taxon>Panagrellus</taxon>
    </lineage>
</organism>
<feature type="zinc finger region" description="C3H1-type" evidence="2">
    <location>
        <begin position="657"/>
        <end position="685"/>
    </location>
</feature>
<name>A0A7E4UWL8_PANRE</name>
<evidence type="ECO:0000256" key="1">
    <source>
        <dbReference type="ARBA" id="ARBA00022737"/>
    </source>
</evidence>
<keyword evidence="5" id="KW-1185">Reference proteome</keyword>
<dbReference type="Proteomes" id="UP000492821">
    <property type="component" value="Unassembled WGS sequence"/>
</dbReference>
<feature type="region of interest" description="Disordered" evidence="3">
    <location>
        <begin position="1"/>
        <end position="20"/>
    </location>
</feature>
<feature type="domain" description="C3H1-type" evidence="4">
    <location>
        <begin position="657"/>
        <end position="685"/>
    </location>
</feature>
<feature type="domain" description="C3H1-type" evidence="4">
    <location>
        <begin position="717"/>
        <end position="744"/>
    </location>
</feature>
<feature type="compositionally biased region" description="Basic and acidic residues" evidence="3">
    <location>
        <begin position="192"/>
        <end position="245"/>
    </location>
</feature>
<feature type="region of interest" description="Disordered" evidence="3">
    <location>
        <begin position="147"/>
        <end position="509"/>
    </location>
</feature>
<dbReference type="Gene3D" id="4.10.1000.10">
    <property type="entry name" value="Zinc finger, CCCH-type"/>
    <property type="match status" value="1"/>
</dbReference>
<keyword evidence="1" id="KW-0677">Repeat</keyword>
<feature type="compositionally biased region" description="Basic and acidic residues" evidence="3">
    <location>
        <begin position="92"/>
        <end position="120"/>
    </location>
</feature>
<reference evidence="6" key="2">
    <citation type="submission" date="2020-10" db="UniProtKB">
        <authorList>
            <consortium name="WormBaseParasite"/>
        </authorList>
    </citation>
    <scope>IDENTIFICATION</scope>
</reference>
<feature type="zinc finger region" description="C3H1-type" evidence="2">
    <location>
        <begin position="717"/>
        <end position="744"/>
    </location>
</feature>
<feature type="compositionally biased region" description="Basic and acidic residues" evidence="3">
    <location>
        <begin position="253"/>
        <end position="262"/>
    </location>
</feature>
<keyword evidence="2" id="KW-0479">Metal-binding</keyword>
<dbReference type="PROSITE" id="PS50103">
    <property type="entry name" value="ZF_C3H1"/>
    <property type="match status" value="4"/>
</dbReference>
<keyword evidence="2" id="KW-0862">Zinc</keyword>
<feature type="domain" description="C3H1-type" evidence="4">
    <location>
        <begin position="689"/>
        <end position="716"/>
    </location>
</feature>
<protein>
    <submittedName>
        <fullName evidence="6">Ribonuclease 3</fullName>
    </submittedName>
</protein>
<accession>A0A7E4UWL8</accession>
<feature type="zinc finger region" description="C3H1-type" evidence="2">
    <location>
        <begin position="745"/>
        <end position="772"/>
    </location>
</feature>
<feature type="compositionally biased region" description="Pro residues" evidence="3">
    <location>
        <begin position="41"/>
        <end position="50"/>
    </location>
</feature>
<feature type="compositionally biased region" description="Basic and acidic residues" evidence="3">
    <location>
        <begin position="420"/>
        <end position="435"/>
    </location>
</feature>
<feature type="compositionally biased region" description="Basic and acidic residues" evidence="3">
    <location>
        <begin position="299"/>
        <end position="314"/>
    </location>
</feature>
<evidence type="ECO:0000313" key="5">
    <source>
        <dbReference type="Proteomes" id="UP000492821"/>
    </source>
</evidence>
<feature type="domain" description="C3H1-type" evidence="4">
    <location>
        <begin position="745"/>
        <end position="772"/>
    </location>
</feature>
<reference evidence="5" key="1">
    <citation type="journal article" date="2013" name="Genetics">
        <title>The draft genome and transcriptome of Panagrellus redivivus are shaped by the harsh demands of a free-living lifestyle.</title>
        <authorList>
            <person name="Srinivasan J."/>
            <person name="Dillman A.R."/>
            <person name="Macchietto M.G."/>
            <person name="Heikkinen L."/>
            <person name="Lakso M."/>
            <person name="Fracchia K.M."/>
            <person name="Antoshechkin I."/>
            <person name="Mortazavi A."/>
            <person name="Wong G."/>
            <person name="Sternberg P.W."/>
        </authorList>
    </citation>
    <scope>NUCLEOTIDE SEQUENCE [LARGE SCALE GENOMIC DNA]</scope>
    <source>
        <strain evidence="5">MT8872</strain>
    </source>
</reference>
<evidence type="ECO:0000259" key="4">
    <source>
        <dbReference type="PROSITE" id="PS50103"/>
    </source>
</evidence>
<feature type="zinc finger region" description="C3H1-type" evidence="2">
    <location>
        <begin position="689"/>
        <end position="716"/>
    </location>
</feature>
<evidence type="ECO:0000256" key="3">
    <source>
        <dbReference type="SAM" id="MobiDB-lite"/>
    </source>
</evidence>
<dbReference type="PANTHER" id="PTHR23102">
    <property type="entry name" value="CLEAVAGE AND POLYADENYLATION SPECIFICITY FACTOR SUBUNIT 4-RELATED"/>
    <property type="match status" value="1"/>
</dbReference>
<evidence type="ECO:0000256" key="2">
    <source>
        <dbReference type="PROSITE-ProRule" id="PRU00723"/>
    </source>
</evidence>
<feature type="compositionally biased region" description="Basic residues" evidence="3">
    <location>
        <begin position="336"/>
        <end position="358"/>
    </location>
</feature>
<feature type="compositionally biased region" description="Basic and acidic residues" evidence="3">
    <location>
        <begin position="373"/>
        <end position="385"/>
    </location>
</feature>